<reference evidence="1 2" key="1">
    <citation type="submission" date="2021-06" db="EMBL/GenBank/DDBJ databases">
        <title>Caerostris darwini draft genome.</title>
        <authorList>
            <person name="Kono N."/>
            <person name="Arakawa K."/>
        </authorList>
    </citation>
    <scope>NUCLEOTIDE SEQUENCE [LARGE SCALE GENOMIC DNA]</scope>
</reference>
<proteinExistence type="predicted"/>
<sequence length="163" mass="18698">MVNSPEDLIVHHKNNKRSTLWEVRILPLPPPQKKKKDWKERSHTLLPFLLPPGLPRLRGWIKTFDSYPLPKNICVPNGSTTVVGLTLNLIMWLLRLHVRVAEGCEVMRGWPRGRKVSIVGGQSIFWAKVVAVFPHPWNAGKDNTCGIGPRRRRRAYLHPRMGP</sequence>
<keyword evidence="2" id="KW-1185">Reference proteome</keyword>
<protein>
    <submittedName>
        <fullName evidence="1">Uncharacterized protein</fullName>
    </submittedName>
</protein>
<organism evidence="1 2">
    <name type="scientific">Caerostris darwini</name>
    <dbReference type="NCBI Taxonomy" id="1538125"/>
    <lineage>
        <taxon>Eukaryota</taxon>
        <taxon>Metazoa</taxon>
        <taxon>Ecdysozoa</taxon>
        <taxon>Arthropoda</taxon>
        <taxon>Chelicerata</taxon>
        <taxon>Arachnida</taxon>
        <taxon>Araneae</taxon>
        <taxon>Araneomorphae</taxon>
        <taxon>Entelegynae</taxon>
        <taxon>Araneoidea</taxon>
        <taxon>Araneidae</taxon>
        <taxon>Caerostris</taxon>
    </lineage>
</organism>
<name>A0AAV4QFH8_9ARAC</name>
<dbReference type="EMBL" id="BPLQ01004550">
    <property type="protein sequence ID" value="GIY08828.1"/>
    <property type="molecule type" value="Genomic_DNA"/>
</dbReference>
<evidence type="ECO:0000313" key="2">
    <source>
        <dbReference type="Proteomes" id="UP001054837"/>
    </source>
</evidence>
<gene>
    <name evidence="1" type="ORF">CDAR_199271</name>
</gene>
<dbReference type="Proteomes" id="UP001054837">
    <property type="component" value="Unassembled WGS sequence"/>
</dbReference>
<accession>A0AAV4QFH8</accession>
<evidence type="ECO:0000313" key="1">
    <source>
        <dbReference type="EMBL" id="GIY08828.1"/>
    </source>
</evidence>
<comment type="caution">
    <text evidence="1">The sequence shown here is derived from an EMBL/GenBank/DDBJ whole genome shotgun (WGS) entry which is preliminary data.</text>
</comment>
<dbReference type="AlphaFoldDB" id="A0AAV4QFH8"/>